<keyword evidence="8" id="KW-0408">Iron</keyword>
<dbReference type="Pfam" id="PF14537">
    <property type="entry name" value="Cytochrom_c3_2"/>
    <property type="match status" value="1"/>
</dbReference>
<evidence type="ECO:0000259" key="10">
    <source>
        <dbReference type="Pfam" id="PF14537"/>
    </source>
</evidence>
<evidence type="ECO:0000313" key="12">
    <source>
        <dbReference type="Proteomes" id="UP000267448"/>
    </source>
</evidence>
<dbReference type="InterPro" id="IPR012286">
    <property type="entry name" value="Tetrahaem_cytochrome"/>
</dbReference>
<evidence type="ECO:0000256" key="7">
    <source>
        <dbReference type="ARBA" id="ARBA00022982"/>
    </source>
</evidence>
<keyword evidence="7" id="KW-0249">Electron transport</keyword>
<comment type="subcellular location">
    <subcellularLocation>
        <location evidence="2">Periplasm</location>
    </subcellularLocation>
</comment>
<keyword evidence="5" id="KW-0479">Metal-binding</keyword>
<evidence type="ECO:0000256" key="5">
    <source>
        <dbReference type="ARBA" id="ARBA00022723"/>
    </source>
</evidence>
<keyword evidence="12" id="KW-1185">Reference proteome</keyword>
<keyword evidence="9" id="KW-0732">Signal</keyword>
<feature type="domain" description="Tetrahaem cytochrome" evidence="10">
    <location>
        <begin position="38"/>
        <end position="118"/>
    </location>
</feature>
<evidence type="ECO:0000256" key="1">
    <source>
        <dbReference type="ARBA" id="ARBA00001926"/>
    </source>
</evidence>
<dbReference type="SUPFAM" id="SSF48695">
    <property type="entry name" value="Multiheme cytochromes"/>
    <property type="match status" value="1"/>
</dbReference>
<organism evidence="11 12">
    <name type="scientific">Shewanella canadensis</name>
    <dbReference type="NCBI Taxonomy" id="271096"/>
    <lineage>
        <taxon>Bacteria</taxon>
        <taxon>Pseudomonadati</taxon>
        <taxon>Pseudomonadota</taxon>
        <taxon>Gammaproteobacteria</taxon>
        <taxon>Alteromonadales</taxon>
        <taxon>Shewanellaceae</taxon>
        <taxon>Shewanella</taxon>
    </lineage>
</organism>
<accession>A0A3S0KSU9</accession>
<dbReference type="Gene3D" id="1.10.1130.10">
    <property type="entry name" value="Flavocytochrome C3, Chain A"/>
    <property type="match status" value="1"/>
</dbReference>
<protein>
    <submittedName>
        <fullName evidence="11">Cytochrome C</fullName>
    </submittedName>
</protein>
<feature type="signal peptide" evidence="9">
    <location>
        <begin position="1"/>
        <end position="21"/>
    </location>
</feature>
<evidence type="ECO:0000256" key="3">
    <source>
        <dbReference type="ARBA" id="ARBA00022448"/>
    </source>
</evidence>
<dbReference type="RefSeq" id="WP_126507281.1">
    <property type="nucleotide sequence ID" value="NZ_RXNU01000016.1"/>
</dbReference>
<evidence type="ECO:0000256" key="9">
    <source>
        <dbReference type="SAM" id="SignalP"/>
    </source>
</evidence>
<evidence type="ECO:0000256" key="2">
    <source>
        <dbReference type="ARBA" id="ARBA00004418"/>
    </source>
</evidence>
<evidence type="ECO:0000256" key="6">
    <source>
        <dbReference type="ARBA" id="ARBA00022764"/>
    </source>
</evidence>
<dbReference type="InterPro" id="IPR036280">
    <property type="entry name" value="Multihaem_cyt_sf"/>
</dbReference>
<dbReference type="OrthoDB" id="9153838at2"/>
<gene>
    <name evidence="11" type="ORF">EKG38_21225</name>
</gene>
<keyword evidence="4" id="KW-0349">Heme</keyword>
<comment type="cofactor">
    <cofactor evidence="1">
        <name>heme c</name>
        <dbReference type="ChEBI" id="CHEBI:61717"/>
    </cofactor>
</comment>
<evidence type="ECO:0000256" key="4">
    <source>
        <dbReference type="ARBA" id="ARBA00022617"/>
    </source>
</evidence>
<dbReference type="EMBL" id="RXNU01000016">
    <property type="protein sequence ID" value="RTR37011.1"/>
    <property type="molecule type" value="Genomic_DNA"/>
</dbReference>
<dbReference type="GO" id="GO:0046872">
    <property type="term" value="F:metal ion binding"/>
    <property type="evidence" value="ECO:0007669"/>
    <property type="project" value="UniProtKB-KW"/>
</dbReference>
<comment type="caution">
    <text evidence="11">The sequence shown here is derived from an EMBL/GenBank/DDBJ whole genome shotgun (WGS) entry which is preliminary data.</text>
</comment>
<dbReference type="Proteomes" id="UP000267448">
    <property type="component" value="Unassembled WGS sequence"/>
</dbReference>
<dbReference type="GO" id="GO:0042597">
    <property type="term" value="C:periplasmic space"/>
    <property type="evidence" value="ECO:0007669"/>
    <property type="project" value="UniProtKB-SubCell"/>
</dbReference>
<reference evidence="11 12" key="1">
    <citation type="submission" date="2018-12" db="EMBL/GenBank/DDBJ databases">
        <authorList>
            <person name="Yu L."/>
        </authorList>
    </citation>
    <scope>NUCLEOTIDE SEQUENCE [LARGE SCALE GENOMIC DNA]</scope>
    <source>
        <strain evidence="11 12">HAW-EB2</strain>
    </source>
</reference>
<name>A0A3S0KSU9_9GAMM</name>
<proteinExistence type="predicted"/>
<dbReference type="AlphaFoldDB" id="A0A3S0KSU9"/>
<keyword evidence="3" id="KW-0813">Transport</keyword>
<sequence length="126" mass="13973">MFKTLNTLLLACLLVAPAASAVQMKDYHKEIMTGDNGKVECAACHGDAKRKTIPAASQCESCHGSSDDMAMQTARPKDAGHDVEPNPHDSLHYGTDLPCTYCHQEHKESTVYCNQCHEFEYPDMKR</sequence>
<keyword evidence="6" id="KW-0574">Periplasm</keyword>
<feature type="chain" id="PRO_5018703795" evidence="9">
    <location>
        <begin position="22"/>
        <end position="126"/>
    </location>
</feature>
<evidence type="ECO:0000313" key="11">
    <source>
        <dbReference type="EMBL" id="RTR37011.1"/>
    </source>
</evidence>
<evidence type="ECO:0000256" key="8">
    <source>
        <dbReference type="ARBA" id="ARBA00023004"/>
    </source>
</evidence>